<dbReference type="GO" id="GO:0008484">
    <property type="term" value="F:sulfuric ester hydrolase activity"/>
    <property type="evidence" value="ECO:0007669"/>
    <property type="project" value="InterPro"/>
</dbReference>
<dbReference type="Proteomes" id="UP000002729">
    <property type="component" value="Unassembled WGS sequence"/>
</dbReference>
<keyword evidence="2" id="KW-0106">Calcium</keyword>
<keyword evidence="3" id="KW-0325">Glycoprotein</keyword>
<dbReference type="InterPro" id="IPR000917">
    <property type="entry name" value="Sulfatase_N"/>
</dbReference>
<keyword evidence="6" id="KW-1185">Reference proteome</keyword>
<evidence type="ECO:0000256" key="1">
    <source>
        <dbReference type="ARBA" id="ARBA00022723"/>
    </source>
</evidence>
<dbReference type="AlphaFoldDB" id="F0YDC5"/>
<dbReference type="InterPro" id="IPR017850">
    <property type="entry name" value="Alkaline_phosphatase_core_sf"/>
</dbReference>
<dbReference type="Gene3D" id="3.40.720.10">
    <property type="entry name" value="Alkaline Phosphatase, subunit A"/>
    <property type="match status" value="1"/>
</dbReference>
<protein>
    <submittedName>
        <fullName evidence="5">Uncharacterized protein ARS7</fullName>
    </submittedName>
</protein>
<dbReference type="OrthoDB" id="103349at2759"/>
<keyword evidence="1" id="KW-0479">Metal-binding</keyword>
<sequence>MQCAPARAALLSGRFAHRVGFSSNDPLDREVFPYSNYSIPLGVELLPGHLRARGRGVPHLSVNVRTTIRRRLGYATRGVGKWNVGHCSERYLPAARGFDGFTGYFSPGLSYLDYTPDAERDFVDGAGGSAPLKDLFSQAADGALAFHDATVGTVPTDEVFARAALAAVADVDGKKPLFLYAAWQAPHSNAQFHAANWTAAFGGPRPTLEAVAARGLFAQRLAFAQALVTVDYNVERVFDALRASSSRDVVVAVVSDNGGYPCAAELAGSNHPLRGPRAFLYASSFDSGRAGARYSTPMHHVDWLATLRSAALAGGALDAAYDSRDHWAALRDGETDEALEARALVLAAGDGFAAVVQGGYKYMCGFDTFGFYNVTAYDQIQCWPGDASEAWLFDLRDDPRETANVDDDEARARLAAVAAAAVDDAYVPQHAFGTEEGNGAAGFAGWHAGM</sequence>
<dbReference type="EMBL" id="GL833133">
    <property type="protein sequence ID" value="EGB06717.1"/>
    <property type="molecule type" value="Genomic_DNA"/>
</dbReference>
<evidence type="ECO:0000313" key="5">
    <source>
        <dbReference type="EMBL" id="EGB06717.1"/>
    </source>
</evidence>
<dbReference type="eggNOG" id="KOG3867">
    <property type="taxonomic scope" value="Eukaryota"/>
</dbReference>
<evidence type="ECO:0000313" key="6">
    <source>
        <dbReference type="Proteomes" id="UP000002729"/>
    </source>
</evidence>
<dbReference type="SUPFAM" id="SSF53649">
    <property type="entry name" value="Alkaline phosphatase-like"/>
    <property type="match status" value="1"/>
</dbReference>
<evidence type="ECO:0000256" key="3">
    <source>
        <dbReference type="ARBA" id="ARBA00023180"/>
    </source>
</evidence>
<dbReference type="RefSeq" id="XP_009038467.1">
    <property type="nucleotide sequence ID" value="XM_009040219.1"/>
</dbReference>
<dbReference type="GO" id="GO:0046872">
    <property type="term" value="F:metal ion binding"/>
    <property type="evidence" value="ECO:0007669"/>
    <property type="project" value="UniProtKB-KW"/>
</dbReference>
<evidence type="ECO:0000256" key="2">
    <source>
        <dbReference type="ARBA" id="ARBA00022837"/>
    </source>
</evidence>
<gene>
    <name evidence="5" type="primary">ARS7</name>
    <name evidence="5" type="ORF">AURANDRAFT_65375</name>
</gene>
<dbReference type="Gene3D" id="3.30.1120.10">
    <property type="match status" value="1"/>
</dbReference>
<dbReference type="KEGG" id="aaf:AURANDRAFT_65375"/>
<organism evidence="6">
    <name type="scientific">Aureococcus anophagefferens</name>
    <name type="common">Harmful bloom alga</name>
    <dbReference type="NCBI Taxonomy" id="44056"/>
    <lineage>
        <taxon>Eukaryota</taxon>
        <taxon>Sar</taxon>
        <taxon>Stramenopiles</taxon>
        <taxon>Ochrophyta</taxon>
        <taxon>Pelagophyceae</taxon>
        <taxon>Pelagomonadales</taxon>
        <taxon>Pelagomonadaceae</taxon>
        <taxon>Aureococcus</taxon>
    </lineage>
</organism>
<dbReference type="PANTHER" id="PTHR10342:SF274">
    <property type="entry name" value="ARYLSULFATASE B"/>
    <property type="match status" value="1"/>
</dbReference>
<dbReference type="GeneID" id="20225302"/>
<feature type="domain" description="Sulfatase N-terminal" evidence="4">
    <location>
        <begin position="2"/>
        <end position="308"/>
    </location>
</feature>
<proteinExistence type="predicted"/>
<name>F0YDC5_AURAN</name>
<dbReference type="Pfam" id="PF00884">
    <property type="entry name" value="Sulfatase"/>
    <property type="match status" value="1"/>
</dbReference>
<reference evidence="5 6" key="1">
    <citation type="journal article" date="2011" name="Proc. Natl. Acad. Sci. U.S.A.">
        <title>Niche of harmful alga Aureococcus anophagefferens revealed through ecogenomics.</title>
        <authorList>
            <person name="Gobler C.J."/>
            <person name="Berry D.L."/>
            <person name="Dyhrman S.T."/>
            <person name="Wilhelm S.W."/>
            <person name="Salamov A."/>
            <person name="Lobanov A.V."/>
            <person name="Zhang Y."/>
            <person name="Collier J.L."/>
            <person name="Wurch L.L."/>
            <person name="Kustka A.B."/>
            <person name="Dill B.D."/>
            <person name="Shah M."/>
            <person name="VerBerkmoes N.C."/>
            <person name="Kuo A."/>
            <person name="Terry A."/>
            <person name="Pangilinan J."/>
            <person name="Lindquist E.A."/>
            <person name="Lucas S."/>
            <person name="Paulsen I.T."/>
            <person name="Hattenrath-Lehmann T.K."/>
            <person name="Talmage S.C."/>
            <person name="Walker E.A."/>
            <person name="Koch F."/>
            <person name="Burson A.M."/>
            <person name="Marcoval M.A."/>
            <person name="Tang Y.Z."/>
            <person name="Lecleir G.R."/>
            <person name="Coyne K.J."/>
            <person name="Berg G.M."/>
            <person name="Bertrand E.M."/>
            <person name="Saito M.A."/>
            <person name="Gladyshev V.N."/>
            <person name="Grigoriev I.V."/>
        </authorList>
    </citation>
    <scope>NUCLEOTIDE SEQUENCE [LARGE SCALE GENOMIC DNA]</scope>
    <source>
        <strain evidence="6">CCMP 1984</strain>
    </source>
</reference>
<dbReference type="InParanoid" id="F0YDC5"/>
<dbReference type="PANTHER" id="PTHR10342">
    <property type="entry name" value="ARYLSULFATASE"/>
    <property type="match status" value="1"/>
</dbReference>
<accession>F0YDC5</accession>
<dbReference type="InterPro" id="IPR047115">
    <property type="entry name" value="ARSB"/>
</dbReference>
<evidence type="ECO:0000259" key="4">
    <source>
        <dbReference type="Pfam" id="PF00884"/>
    </source>
</evidence>